<evidence type="ECO:0000256" key="7">
    <source>
        <dbReference type="ARBA" id="ARBA00023136"/>
    </source>
</evidence>
<dbReference type="InterPro" id="IPR002781">
    <property type="entry name" value="TM_pro_TauE-like"/>
</dbReference>
<gene>
    <name evidence="9" type="ORF">LMG28138_05149</name>
</gene>
<dbReference type="PANTHER" id="PTHR30269">
    <property type="entry name" value="TRANSMEMBRANE PROTEIN YFCA"/>
    <property type="match status" value="1"/>
</dbReference>
<dbReference type="Proteomes" id="UP000494115">
    <property type="component" value="Unassembled WGS sequence"/>
</dbReference>
<keyword evidence="5 8" id="KW-0812">Transmembrane</keyword>
<feature type="transmembrane region" description="Helical" evidence="8">
    <location>
        <begin position="173"/>
        <end position="191"/>
    </location>
</feature>
<dbReference type="InterPro" id="IPR052017">
    <property type="entry name" value="TSUP"/>
</dbReference>
<dbReference type="EMBL" id="CADIKM010000047">
    <property type="protein sequence ID" value="CAB3802210.1"/>
    <property type="molecule type" value="Genomic_DNA"/>
</dbReference>
<sequence>MISTGLISDPWFYLLSIPALLLTNFSKGGFGLGLGILAVPLMALRLPVPEVVTLLLPVLCLTDLITLWEYRGQWSWPLLRVAVPAALVGIGFGALAIHHLPETWLRLGIGIISIDFVRRRWSGSRRSAQEDRGPRPAAGVFWGAISGFTSFLANAGEPALTVYLLPLKLSNRSFAGTTAAFFMVVNFAKLISFSMLGMFTRTSLLTSLILTPIAVLGIWAGVRLNRRLDATLFYKCSHVILLVIGSRLIYTSLKAIL</sequence>
<evidence type="ECO:0000256" key="6">
    <source>
        <dbReference type="ARBA" id="ARBA00022989"/>
    </source>
</evidence>
<evidence type="ECO:0000256" key="1">
    <source>
        <dbReference type="ARBA" id="ARBA00004651"/>
    </source>
</evidence>
<keyword evidence="3" id="KW-0813">Transport</keyword>
<feature type="transmembrane region" description="Helical" evidence="8">
    <location>
        <begin position="232"/>
        <end position="250"/>
    </location>
</feature>
<feature type="transmembrane region" description="Helical" evidence="8">
    <location>
        <begin position="12"/>
        <end position="39"/>
    </location>
</feature>
<keyword evidence="7 8" id="KW-0472">Membrane</keyword>
<dbReference type="GO" id="GO:0005886">
    <property type="term" value="C:plasma membrane"/>
    <property type="evidence" value="ECO:0007669"/>
    <property type="project" value="UniProtKB-SubCell"/>
</dbReference>
<protein>
    <recommendedName>
        <fullName evidence="8">Probable membrane transporter protein</fullName>
    </recommendedName>
</protein>
<feature type="transmembrane region" description="Helical" evidence="8">
    <location>
        <begin position="77"/>
        <end position="97"/>
    </location>
</feature>
<dbReference type="PANTHER" id="PTHR30269:SF37">
    <property type="entry name" value="MEMBRANE TRANSPORTER PROTEIN"/>
    <property type="match status" value="1"/>
</dbReference>
<feature type="transmembrane region" description="Helical" evidence="8">
    <location>
        <begin position="203"/>
        <end position="220"/>
    </location>
</feature>
<keyword evidence="10" id="KW-1185">Reference proteome</keyword>
<evidence type="ECO:0000256" key="4">
    <source>
        <dbReference type="ARBA" id="ARBA00022475"/>
    </source>
</evidence>
<organism evidence="9 10">
    <name type="scientific">Pararobbsia alpina</name>
    <dbReference type="NCBI Taxonomy" id="621374"/>
    <lineage>
        <taxon>Bacteria</taxon>
        <taxon>Pseudomonadati</taxon>
        <taxon>Pseudomonadota</taxon>
        <taxon>Betaproteobacteria</taxon>
        <taxon>Burkholderiales</taxon>
        <taxon>Burkholderiaceae</taxon>
        <taxon>Pararobbsia</taxon>
    </lineage>
</organism>
<evidence type="ECO:0000256" key="5">
    <source>
        <dbReference type="ARBA" id="ARBA00022692"/>
    </source>
</evidence>
<dbReference type="RefSeq" id="WP_246257935.1">
    <property type="nucleotide sequence ID" value="NZ_CADIKM010000047.1"/>
</dbReference>
<keyword evidence="6 8" id="KW-1133">Transmembrane helix</keyword>
<proteinExistence type="inferred from homology"/>
<evidence type="ECO:0000256" key="8">
    <source>
        <dbReference type="RuleBase" id="RU363041"/>
    </source>
</evidence>
<evidence type="ECO:0000256" key="3">
    <source>
        <dbReference type="ARBA" id="ARBA00022448"/>
    </source>
</evidence>
<accession>A0A6S7BJB6</accession>
<evidence type="ECO:0000313" key="10">
    <source>
        <dbReference type="Proteomes" id="UP000494115"/>
    </source>
</evidence>
<keyword evidence="4 8" id="KW-1003">Cell membrane</keyword>
<name>A0A6S7BJB6_9BURK</name>
<comment type="subcellular location">
    <subcellularLocation>
        <location evidence="1 8">Cell membrane</location>
        <topology evidence="1 8">Multi-pass membrane protein</topology>
    </subcellularLocation>
</comment>
<feature type="transmembrane region" description="Helical" evidence="8">
    <location>
        <begin position="51"/>
        <end position="70"/>
    </location>
</feature>
<evidence type="ECO:0000313" key="9">
    <source>
        <dbReference type="EMBL" id="CAB3802210.1"/>
    </source>
</evidence>
<reference evidence="9 10" key="1">
    <citation type="submission" date="2020-04" db="EMBL/GenBank/DDBJ databases">
        <authorList>
            <person name="De Canck E."/>
        </authorList>
    </citation>
    <scope>NUCLEOTIDE SEQUENCE [LARGE SCALE GENOMIC DNA]</scope>
    <source>
        <strain evidence="9 10">LMG 28138</strain>
    </source>
</reference>
<dbReference type="Pfam" id="PF01925">
    <property type="entry name" value="TauE"/>
    <property type="match status" value="1"/>
</dbReference>
<evidence type="ECO:0000256" key="2">
    <source>
        <dbReference type="ARBA" id="ARBA00009142"/>
    </source>
</evidence>
<dbReference type="AlphaFoldDB" id="A0A6S7BJB6"/>
<comment type="similarity">
    <text evidence="2 8">Belongs to the 4-toluene sulfonate uptake permease (TSUP) (TC 2.A.102) family.</text>
</comment>
<feature type="transmembrane region" description="Helical" evidence="8">
    <location>
        <begin position="133"/>
        <end position="153"/>
    </location>
</feature>